<proteinExistence type="predicted"/>
<evidence type="ECO:0000313" key="2">
    <source>
        <dbReference type="EMBL" id="SUG35130.1"/>
    </source>
</evidence>
<dbReference type="EMBL" id="UGXD01000002">
    <property type="protein sequence ID" value="SUG35130.1"/>
    <property type="molecule type" value="Genomic_DNA"/>
</dbReference>
<evidence type="ECO:0000313" key="3">
    <source>
        <dbReference type="Proteomes" id="UP000254762"/>
    </source>
</evidence>
<sequence length="638" mass="73335">MLNFEQVLNDIENLLFGKQLQPINPSTPPLCIISIDRENGKYKVSSNSESKTRSLSELESIYSNLNIRGFCNVEQVLYGSSSSRNQPETIFANLPYIQHFKYENKKHLLLRSHNVHEAATLSEVQGSEFRVLRKKIDNFLNLNLGKIYEQQVELVQSLDDAYQIVLKKFPSEIASKKVEVTLNRFKELSADMANSVVTLDHNIEVPTLKISNNTTVEELIESPNTYGVDEGENDTTSSQLNLELKTLQAKLGVARITSKTPVLSLIFDRVHFGDIELQPDFQRKDRIWNNEKKSKLIESILLKLPLPVFYFGNRIAEDKWVVVDGLQRITTIYDFMSGEFKLSKLDILEDLNGKEFGELTRTEQRAIREYEITAYFIEMNKDSTDLIVELFHRINTYGVKLSDQEIRSALNQGSSVKFLRYLASKNEFKQATHGKVKPDRQKDMELCLAALAFINIGFKNYNFNSYDKFLSKAMENLNLFKLNLLNEKEIDLGSAYISNECNEYLQIERKYLRALNLAYDVFGDLAFIKEIGSNTSPISKQLYEVIIYYFYYVTEEQEELLLKNSDKLVDTLYSAIDSNSKEYATWDSQTYIEAERGFKDSISTSTGKKITILYRFNSFAKILEQSTGIKIVNANEGN</sequence>
<accession>A0A379T3I2</accession>
<protein>
    <submittedName>
        <fullName evidence="2">Uncharacterized conserved protein</fullName>
    </submittedName>
</protein>
<dbReference type="Proteomes" id="UP000254762">
    <property type="component" value="Unassembled WGS sequence"/>
</dbReference>
<gene>
    <name evidence="2" type="ORF">NCTC7304_04679</name>
</gene>
<organism evidence="2 3">
    <name type="scientific">Salmonella enterica subsp. arizonae</name>
    <dbReference type="NCBI Taxonomy" id="59203"/>
    <lineage>
        <taxon>Bacteria</taxon>
        <taxon>Pseudomonadati</taxon>
        <taxon>Pseudomonadota</taxon>
        <taxon>Gammaproteobacteria</taxon>
        <taxon>Enterobacterales</taxon>
        <taxon>Enterobacteriaceae</taxon>
        <taxon>Salmonella</taxon>
    </lineage>
</organism>
<reference evidence="2 3" key="1">
    <citation type="submission" date="2018-06" db="EMBL/GenBank/DDBJ databases">
        <authorList>
            <consortium name="Pathogen Informatics"/>
            <person name="Doyle S."/>
        </authorList>
    </citation>
    <scope>NUCLEOTIDE SEQUENCE [LARGE SCALE GENOMIC DNA]</scope>
    <source>
        <strain evidence="2 3">NCTC7304</strain>
    </source>
</reference>
<name>A0A379T3I2_SALER</name>
<dbReference type="InterPro" id="IPR004919">
    <property type="entry name" value="GmrSD_N"/>
</dbReference>
<dbReference type="PANTHER" id="PTHR39639">
    <property type="entry name" value="CHROMOSOME 16, WHOLE GENOME SHOTGUN SEQUENCE"/>
    <property type="match status" value="1"/>
</dbReference>
<feature type="domain" description="GmrSD restriction endonucleases N-terminal" evidence="1">
    <location>
        <begin position="277"/>
        <end position="409"/>
    </location>
</feature>
<evidence type="ECO:0000259" key="1">
    <source>
        <dbReference type="Pfam" id="PF03235"/>
    </source>
</evidence>
<dbReference type="PANTHER" id="PTHR39639:SF1">
    <property type="entry name" value="DUF262 DOMAIN-CONTAINING PROTEIN"/>
    <property type="match status" value="1"/>
</dbReference>
<dbReference type="Pfam" id="PF03235">
    <property type="entry name" value="GmrSD_N"/>
    <property type="match status" value="1"/>
</dbReference>
<dbReference type="AlphaFoldDB" id="A0A379T3I2"/>